<protein>
    <submittedName>
        <fullName evidence="2">Uncharacterized protein</fullName>
    </submittedName>
</protein>
<dbReference type="RefSeq" id="WP_157726369.1">
    <property type="nucleotide sequence ID" value="NZ_AONC01000029.1"/>
</dbReference>
<reference evidence="2 3" key="1">
    <citation type="submission" date="2012-11" db="EMBL/GenBank/DDBJ databases">
        <title>Genome assembly of Thiorhodococcus sp. AK35.</title>
        <authorList>
            <person name="Nupur N."/>
            <person name="Khatri I."/>
            <person name="Subramanian S."/>
            <person name="Pinnaka A."/>
        </authorList>
    </citation>
    <scope>NUCLEOTIDE SEQUENCE [LARGE SCALE GENOMIC DNA]</scope>
    <source>
        <strain evidence="2 3">AK35</strain>
    </source>
</reference>
<dbReference type="OrthoDB" id="5772038at2"/>
<gene>
    <name evidence="2" type="ORF">D779_1623</name>
</gene>
<sequence length="119" mass="13694">MYKNSSMHFDPDLDQILNRVYGAGDKINSEPGSSAASFRQSVVHRERVSLELKQALNALRDRREKSQQVMRMKAELAYLKTQIARLRELDRQIVTLRTRLEKEDPEGPIVGTLPLDEID</sequence>
<feature type="coiled-coil region" evidence="1">
    <location>
        <begin position="69"/>
        <end position="99"/>
    </location>
</feature>
<accession>W9V6P9</accession>
<name>W9V6P9_9GAMM</name>
<dbReference type="STRING" id="1249627.D779_1623"/>
<evidence type="ECO:0000313" key="3">
    <source>
        <dbReference type="Proteomes" id="UP000019460"/>
    </source>
</evidence>
<evidence type="ECO:0000313" key="2">
    <source>
        <dbReference type="EMBL" id="EXJ15069.1"/>
    </source>
</evidence>
<keyword evidence="3" id="KW-1185">Reference proteome</keyword>
<keyword evidence="1" id="KW-0175">Coiled coil</keyword>
<dbReference type="AlphaFoldDB" id="W9V6P9"/>
<organism evidence="2 3">
    <name type="scientific">Imhoffiella purpurea</name>
    <dbReference type="NCBI Taxonomy" id="1249627"/>
    <lineage>
        <taxon>Bacteria</taxon>
        <taxon>Pseudomonadati</taxon>
        <taxon>Pseudomonadota</taxon>
        <taxon>Gammaproteobacteria</taxon>
        <taxon>Chromatiales</taxon>
        <taxon>Chromatiaceae</taxon>
        <taxon>Imhoffiella</taxon>
    </lineage>
</organism>
<proteinExistence type="predicted"/>
<dbReference type="eggNOG" id="ENOG5033C10">
    <property type="taxonomic scope" value="Bacteria"/>
</dbReference>
<comment type="caution">
    <text evidence="2">The sequence shown here is derived from an EMBL/GenBank/DDBJ whole genome shotgun (WGS) entry which is preliminary data.</text>
</comment>
<dbReference type="EMBL" id="AONC01000029">
    <property type="protein sequence ID" value="EXJ15069.1"/>
    <property type="molecule type" value="Genomic_DNA"/>
</dbReference>
<evidence type="ECO:0000256" key="1">
    <source>
        <dbReference type="SAM" id="Coils"/>
    </source>
</evidence>
<dbReference type="Proteomes" id="UP000019460">
    <property type="component" value="Unassembled WGS sequence"/>
</dbReference>